<dbReference type="InterPro" id="IPR036188">
    <property type="entry name" value="FAD/NAD-bd_sf"/>
</dbReference>
<dbReference type="KEGG" id="tcs:IMZ38_05510"/>
<evidence type="ECO:0000256" key="3">
    <source>
        <dbReference type="ARBA" id="ARBA00022827"/>
    </source>
</evidence>
<evidence type="ECO:0000256" key="1">
    <source>
        <dbReference type="ARBA" id="ARBA00007532"/>
    </source>
</evidence>
<dbReference type="GO" id="GO:0050660">
    <property type="term" value="F:flavin adenine dinucleotide binding"/>
    <property type="evidence" value="ECO:0007669"/>
    <property type="project" value="InterPro"/>
</dbReference>
<dbReference type="Gene3D" id="3.30.390.30">
    <property type="match status" value="1"/>
</dbReference>
<dbReference type="GO" id="GO:0006103">
    <property type="term" value="P:2-oxoglutarate metabolic process"/>
    <property type="evidence" value="ECO:0007669"/>
    <property type="project" value="TreeGrafter"/>
</dbReference>
<dbReference type="PRINTS" id="PR00368">
    <property type="entry name" value="FADPNR"/>
</dbReference>
<keyword evidence="3 5" id="KW-0274">FAD</keyword>
<keyword evidence="5 8" id="KW-0560">Oxidoreductase</keyword>
<name>A0A7M1UPA1_9CREN</name>
<dbReference type="Pfam" id="PF02852">
    <property type="entry name" value="Pyr_redox_dim"/>
    <property type="match status" value="1"/>
</dbReference>
<dbReference type="InterPro" id="IPR016156">
    <property type="entry name" value="FAD/NAD-linked_Rdtase_dimer_sf"/>
</dbReference>
<evidence type="ECO:0000259" key="6">
    <source>
        <dbReference type="Pfam" id="PF02852"/>
    </source>
</evidence>
<dbReference type="InterPro" id="IPR004099">
    <property type="entry name" value="Pyr_nucl-diS_OxRdtase_dimer"/>
</dbReference>
<evidence type="ECO:0000256" key="4">
    <source>
        <dbReference type="ARBA" id="ARBA00023027"/>
    </source>
</evidence>
<comment type="miscellaneous">
    <text evidence="5">The active site is a redox-active disulfide bond.</text>
</comment>
<dbReference type="GO" id="GO:0005737">
    <property type="term" value="C:cytoplasm"/>
    <property type="evidence" value="ECO:0007669"/>
    <property type="project" value="UniProtKB-ARBA"/>
</dbReference>
<comment type="catalytic activity">
    <reaction evidence="5">
        <text>N(6)-[(R)-dihydrolipoyl]-L-lysyl-[protein] + NAD(+) = N(6)-[(R)-lipoyl]-L-lysyl-[protein] + NADH + H(+)</text>
        <dbReference type="Rhea" id="RHEA:15045"/>
        <dbReference type="Rhea" id="RHEA-COMP:10474"/>
        <dbReference type="Rhea" id="RHEA-COMP:10475"/>
        <dbReference type="ChEBI" id="CHEBI:15378"/>
        <dbReference type="ChEBI" id="CHEBI:57540"/>
        <dbReference type="ChEBI" id="CHEBI:57945"/>
        <dbReference type="ChEBI" id="CHEBI:83099"/>
        <dbReference type="ChEBI" id="CHEBI:83100"/>
        <dbReference type="EC" id="1.8.1.4"/>
    </reaction>
</comment>
<organism evidence="8 9">
    <name type="scientific">Thermosphaera chiliense</name>
    <dbReference type="NCBI Taxonomy" id="3402707"/>
    <lineage>
        <taxon>Archaea</taxon>
        <taxon>Thermoproteota</taxon>
        <taxon>Thermoprotei</taxon>
        <taxon>Desulfurococcales</taxon>
        <taxon>Desulfurococcaceae</taxon>
        <taxon>Thermosphaera</taxon>
    </lineage>
</organism>
<dbReference type="InterPro" id="IPR050151">
    <property type="entry name" value="Class-I_Pyr_Nuc-Dis_Oxidored"/>
</dbReference>
<dbReference type="PANTHER" id="PTHR22912:SF151">
    <property type="entry name" value="DIHYDROLIPOYL DEHYDROGENASE, MITOCHONDRIAL"/>
    <property type="match status" value="1"/>
</dbReference>
<keyword evidence="5" id="KW-0676">Redox-active center</keyword>
<dbReference type="SUPFAM" id="SSF51905">
    <property type="entry name" value="FAD/NAD(P)-binding domain"/>
    <property type="match status" value="1"/>
</dbReference>
<dbReference type="SUPFAM" id="SSF55424">
    <property type="entry name" value="FAD/NAD-linked reductases, dimerisation (C-terminal) domain"/>
    <property type="match status" value="1"/>
</dbReference>
<evidence type="ECO:0000259" key="7">
    <source>
        <dbReference type="Pfam" id="PF07992"/>
    </source>
</evidence>
<dbReference type="InterPro" id="IPR001100">
    <property type="entry name" value="Pyr_nuc-diS_OxRdtase"/>
</dbReference>
<dbReference type="PANTHER" id="PTHR22912">
    <property type="entry name" value="DISULFIDE OXIDOREDUCTASE"/>
    <property type="match status" value="1"/>
</dbReference>
<feature type="domain" description="Pyridine nucleotide-disulphide oxidoreductase dimerisation" evidence="6">
    <location>
        <begin position="334"/>
        <end position="441"/>
    </location>
</feature>
<keyword evidence="4 5" id="KW-0520">NAD</keyword>
<dbReference type="GO" id="GO:0004148">
    <property type="term" value="F:dihydrolipoyl dehydrogenase (NADH) activity"/>
    <property type="evidence" value="ECO:0007669"/>
    <property type="project" value="UniProtKB-EC"/>
</dbReference>
<dbReference type="Pfam" id="PF07992">
    <property type="entry name" value="Pyr_redox_2"/>
    <property type="match status" value="1"/>
</dbReference>
<dbReference type="AlphaFoldDB" id="A0A7M1UPA1"/>
<keyword evidence="2 5" id="KW-0285">Flavoprotein</keyword>
<dbReference type="PIRSF" id="PIRSF000350">
    <property type="entry name" value="Mercury_reductase_MerA"/>
    <property type="match status" value="1"/>
</dbReference>
<keyword evidence="9" id="KW-1185">Reference proteome</keyword>
<evidence type="ECO:0000313" key="9">
    <source>
        <dbReference type="Proteomes" id="UP000593766"/>
    </source>
</evidence>
<dbReference type="NCBIfam" id="TIGR01350">
    <property type="entry name" value="lipoamide_DH"/>
    <property type="match status" value="1"/>
</dbReference>
<evidence type="ECO:0000256" key="5">
    <source>
        <dbReference type="RuleBase" id="RU003692"/>
    </source>
</evidence>
<sequence>MKYDVVIIGSGTGGYPGAVYLAQRGFKVAVVEEKLIGGECTNWGCVPSKALYQVAEAVRVVEKVKGQASYKWEDVVDWAKSIVEETREGIKYLLEASGVEVLSGKGVLKNPHQVTISEDGSKREVEADKIILALGTDPSQLPHVKFDGEGILSNREALFMREKPSSILIVGGGVIGVEMANVFSKNGVEVTVVEIMDHILPFTDKDIAQALKTYLAGNGVKVREKTSVENVEKSGGKYNVKLSNGEILTVDKVLIATGRTPKTKGVGLEEAGISLDKKGYVIVNDECRTNVENIYATGDVIGGPQLAHKAILESVAVAKKIAGRETFKLDYHLVPITIFTGLEVASVGYTEKELSTMGIKYVKVKLPIYYLAAVKIKGGRNSFVKILLDEKSEKVFGIQVVSPNASEVISAYLPLYLGRLSFKEATSVPYPHLTVAESLRDVAEYLLGEPVHFIRK</sequence>
<dbReference type="EC" id="1.8.1.4" evidence="5"/>
<dbReference type="Proteomes" id="UP000593766">
    <property type="component" value="Chromosome"/>
</dbReference>
<dbReference type="GeneID" id="59454854"/>
<dbReference type="InterPro" id="IPR023753">
    <property type="entry name" value="FAD/NAD-binding_dom"/>
</dbReference>
<dbReference type="EMBL" id="CP063144">
    <property type="protein sequence ID" value="QOR94095.1"/>
    <property type="molecule type" value="Genomic_DNA"/>
</dbReference>
<reference evidence="8 9" key="1">
    <citation type="submission" date="2020-10" db="EMBL/GenBank/DDBJ databases">
        <title>Complete genome sequence of Thermosphaera aggregans strain 3507.</title>
        <authorList>
            <person name="Zayulina K.S."/>
            <person name="Elcheninov A.G."/>
            <person name="Toshchakov S.V."/>
            <person name="Kublanov I.V."/>
            <person name="Kochetkova T.V."/>
        </authorList>
    </citation>
    <scope>NUCLEOTIDE SEQUENCE [LARGE SCALE GENOMIC DNA]</scope>
    <source>
        <strain evidence="8 9">3507</strain>
    </source>
</reference>
<protein>
    <recommendedName>
        <fullName evidence="5">Dihydrolipoyl dehydrogenase</fullName>
        <ecNumber evidence="5">1.8.1.4</ecNumber>
    </recommendedName>
</protein>
<dbReference type="PRINTS" id="PR00411">
    <property type="entry name" value="PNDRDTASEI"/>
</dbReference>
<dbReference type="Gene3D" id="3.50.50.60">
    <property type="entry name" value="FAD/NAD(P)-binding domain"/>
    <property type="match status" value="2"/>
</dbReference>
<comment type="similarity">
    <text evidence="1 5">Belongs to the class-I pyridine nucleotide-disulfide oxidoreductase family.</text>
</comment>
<evidence type="ECO:0000313" key="8">
    <source>
        <dbReference type="EMBL" id="QOR94095.1"/>
    </source>
</evidence>
<proteinExistence type="inferred from homology"/>
<dbReference type="RefSeq" id="WP_193435900.1">
    <property type="nucleotide sequence ID" value="NZ_CP063144.1"/>
</dbReference>
<dbReference type="InterPro" id="IPR006258">
    <property type="entry name" value="Lipoamide_DH"/>
</dbReference>
<gene>
    <name evidence="8" type="primary">lpdA</name>
    <name evidence="8" type="ORF">IMZ38_05510</name>
</gene>
<feature type="domain" description="FAD/NAD(P)-binding" evidence="7">
    <location>
        <begin position="3"/>
        <end position="311"/>
    </location>
</feature>
<accession>A0A7M1UPA1</accession>
<evidence type="ECO:0000256" key="2">
    <source>
        <dbReference type="ARBA" id="ARBA00022630"/>
    </source>
</evidence>
<comment type="cofactor">
    <cofactor evidence="5">
        <name>FAD</name>
        <dbReference type="ChEBI" id="CHEBI:57692"/>
    </cofactor>
    <text evidence="5">Binds 1 FAD per subunit.</text>
</comment>
<dbReference type="OrthoDB" id="27922at2157"/>